<sequence length="310" mass="32955">MKFNRLGAFTLGVVITAVSVSAVSFANAAGDKQLNACANKKTGVIRYIPKGSCNKKTETTLSWNQMGPQGLPGSAGIKGDAGIDGRNYAVKISELRTCGDDGATLCAVGVKGPGGGLIFFVDYDNQYPDFDYLEAAPSNAEFVDGSDEGTAPDTRGPWAIGLPIVCRPESEEPCSTDSIFSGTREDEVIAEVNARGIFAGKATSQLIISKHPGQQKNGYAAGVADEYVSPVFRGETKSDWFLPSAGAMALIQVNLIENGLGNFSITSDGYWTSSPMGAFPQMAFSWDTYQGQRNLVPVSEFNPVRPMRAF</sequence>
<name>A0A6J6E6K3_9ZZZZ</name>
<reference evidence="1" key="1">
    <citation type="submission" date="2020-05" db="EMBL/GenBank/DDBJ databases">
        <authorList>
            <person name="Chiriac C."/>
            <person name="Salcher M."/>
            <person name="Ghai R."/>
            <person name="Kavagutti S V."/>
        </authorList>
    </citation>
    <scope>NUCLEOTIDE SEQUENCE</scope>
</reference>
<organism evidence="1">
    <name type="scientific">freshwater metagenome</name>
    <dbReference type="NCBI Taxonomy" id="449393"/>
    <lineage>
        <taxon>unclassified sequences</taxon>
        <taxon>metagenomes</taxon>
        <taxon>ecological metagenomes</taxon>
    </lineage>
</organism>
<dbReference type="EMBL" id="CAEZWE010000041">
    <property type="protein sequence ID" value="CAB4655737.1"/>
    <property type="molecule type" value="Genomic_DNA"/>
</dbReference>
<evidence type="ECO:0000313" key="2">
    <source>
        <dbReference type="EMBL" id="CAB4655737.1"/>
    </source>
</evidence>
<dbReference type="AlphaFoldDB" id="A0A6J6E6K3"/>
<proteinExistence type="predicted"/>
<dbReference type="EMBL" id="CAEZTQ010000072">
    <property type="protein sequence ID" value="CAB4571777.1"/>
    <property type="molecule type" value="Genomic_DNA"/>
</dbReference>
<gene>
    <name evidence="1" type="ORF">UFOPK1704_00481</name>
    <name evidence="2" type="ORF">UFOPK2169_01063</name>
</gene>
<protein>
    <submittedName>
        <fullName evidence="1">Unannotated protein</fullName>
    </submittedName>
</protein>
<evidence type="ECO:0000313" key="1">
    <source>
        <dbReference type="EMBL" id="CAB4571777.1"/>
    </source>
</evidence>
<accession>A0A6J6E6K3</accession>